<comment type="caution">
    <text evidence="1">The sequence shown here is derived from an EMBL/GenBank/DDBJ whole genome shotgun (WGS) entry which is preliminary data.</text>
</comment>
<keyword evidence="2" id="KW-1185">Reference proteome</keyword>
<gene>
    <name evidence="1" type="ORF">F4V44_23355</name>
</gene>
<evidence type="ECO:0000313" key="1">
    <source>
        <dbReference type="EMBL" id="KAA9014487.1"/>
    </source>
</evidence>
<name>A0A5J5H2I8_9BACI</name>
<dbReference type="Proteomes" id="UP000326671">
    <property type="component" value="Unassembled WGS sequence"/>
</dbReference>
<evidence type="ECO:0000313" key="2">
    <source>
        <dbReference type="Proteomes" id="UP000326671"/>
    </source>
</evidence>
<organism evidence="1 2">
    <name type="scientific">Niallia endozanthoxylica</name>
    <dbReference type="NCBI Taxonomy" id="2036016"/>
    <lineage>
        <taxon>Bacteria</taxon>
        <taxon>Bacillati</taxon>
        <taxon>Bacillota</taxon>
        <taxon>Bacilli</taxon>
        <taxon>Bacillales</taxon>
        <taxon>Bacillaceae</taxon>
        <taxon>Niallia</taxon>
    </lineage>
</organism>
<dbReference type="OrthoDB" id="2690514at2"/>
<dbReference type="AlphaFoldDB" id="A0A5J5H2I8"/>
<dbReference type="RefSeq" id="WP_150442415.1">
    <property type="nucleotide sequence ID" value="NZ_VYKL01000045.1"/>
</dbReference>
<dbReference type="EMBL" id="VYKL01000045">
    <property type="protein sequence ID" value="KAA9014487.1"/>
    <property type="molecule type" value="Genomic_DNA"/>
</dbReference>
<accession>A0A5J5H2I8</accession>
<proteinExistence type="predicted"/>
<dbReference type="InterPro" id="IPR019658">
    <property type="entry name" value="DUF2515"/>
</dbReference>
<protein>
    <submittedName>
        <fullName evidence="1">DUF2515 domain-containing protein</fullName>
    </submittedName>
</protein>
<dbReference type="Pfam" id="PF10720">
    <property type="entry name" value="DUF2515"/>
    <property type="match status" value="1"/>
</dbReference>
<reference evidence="1 2" key="1">
    <citation type="submission" date="2019-09" db="EMBL/GenBank/DDBJ databases">
        <title>Whole genome sequences of isolates from the Mars Exploration Rovers.</title>
        <authorList>
            <person name="Seuylemezian A."/>
            <person name="Vaishampayan P."/>
        </authorList>
    </citation>
    <scope>NUCLEOTIDE SEQUENCE [LARGE SCALE GENOMIC DNA]</scope>
    <source>
        <strain evidence="1 2">MER_TA_151</strain>
    </source>
</reference>
<sequence>MFFLRYREKTPLERIRDELKQKGKSKKADLETLSLKDQTLLEEIKRETEKHNLNNVTRTKAYLDFYLRYPEIQWAFLGHMVSRNGGYNMTDLQGEFLTRLLSKKERMSFFSFLERGNWLIFQDVYPQFLLYRESLRRRRKLFYLLSHLQVSTFMETIWNHFWENEDRYIHCIALVINEQSYLEKRVVQHPIYQKEVLRKLEFFLQDVLSFNHILFPFENKGLRGQTLHQFESLHERILLGKRLYAVLFKNQDFHNRVLEWAKSHHHTGSRKDYWPHLFNNVREGAPGLSYLLRLKGCKLRKRASRFYSPSLENAWKNIIHPEAEPGDWFHDFRVADYLEDDIDMVDGEIKDEYCKALERLEIAALAKKTILF</sequence>